<dbReference type="PANTHER" id="PTHR35841">
    <property type="entry name" value="PHOSPHONATES-BINDING PERIPLASMIC PROTEIN"/>
    <property type="match status" value="1"/>
</dbReference>
<keyword evidence="2" id="KW-1185">Reference proteome</keyword>
<dbReference type="RefSeq" id="WP_146884553.1">
    <property type="nucleotide sequence ID" value="NZ_BJXB01000009.1"/>
</dbReference>
<dbReference type="PANTHER" id="PTHR35841:SF1">
    <property type="entry name" value="PHOSPHONATES-BINDING PERIPLASMIC PROTEIN"/>
    <property type="match status" value="1"/>
</dbReference>
<dbReference type="SUPFAM" id="SSF53850">
    <property type="entry name" value="Periplasmic binding protein-like II"/>
    <property type="match status" value="1"/>
</dbReference>
<sequence>MTLVRPITVDVVSLLGPGHQQHLLDLVRLFETHPQLNLKYQPAELWTTDEKSLRNGNAQAGFICGLLGLEHDHLDFLAVPVPLQERSKGQPVYFSDVIVHRDSIFDNLNDLAYAHWAFNDLTSLSGLAAPLSRLAQQSAPFGGRFTPSGSHLQSIQQVRAQQVDAAAIDSQVLSWVMQQQPRLRQELRIIESIGPFPAPPLAVHRNLDPRSRQVLQEALLKLHLTPAGQDLLHRSGFSHYQITHKDQYQILHKVASQASVLHHTGALHV</sequence>
<accession>A0A511N1K6</accession>
<comment type="caution">
    <text evidence="1">The sequence shown here is derived from an EMBL/GenBank/DDBJ whole genome shotgun (WGS) entry which is preliminary data.</text>
</comment>
<protein>
    <submittedName>
        <fullName evidence="1">Uncharacterized protein</fullName>
    </submittedName>
</protein>
<dbReference type="Gene3D" id="3.40.190.10">
    <property type="entry name" value="Periplasmic binding protein-like II"/>
    <property type="match status" value="2"/>
</dbReference>
<dbReference type="Proteomes" id="UP000321306">
    <property type="component" value="Unassembled WGS sequence"/>
</dbReference>
<dbReference type="EMBL" id="BJXB01000009">
    <property type="protein sequence ID" value="GEM46754.1"/>
    <property type="molecule type" value="Genomic_DNA"/>
</dbReference>
<evidence type="ECO:0000313" key="1">
    <source>
        <dbReference type="EMBL" id="GEM46754.1"/>
    </source>
</evidence>
<reference evidence="1 2" key="1">
    <citation type="submission" date="2019-07" db="EMBL/GenBank/DDBJ databases">
        <title>Whole genome shotgun sequence of Deinococcus cellulosilyticus NBRC 106333.</title>
        <authorList>
            <person name="Hosoyama A."/>
            <person name="Uohara A."/>
            <person name="Ohji S."/>
            <person name="Ichikawa N."/>
        </authorList>
    </citation>
    <scope>NUCLEOTIDE SEQUENCE [LARGE SCALE GENOMIC DNA]</scope>
    <source>
        <strain evidence="1 2">NBRC 106333</strain>
    </source>
</reference>
<evidence type="ECO:0000313" key="2">
    <source>
        <dbReference type="Proteomes" id="UP000321306"/>
    </source>
</evidence>
<organism evidence="1 2">
    <name type="scientific">Deinococcus cellulosilyticus (strain DSM 18568 / NBRC 106333 / KACC 11606 / 5516J-15)</name>
    <dbReference type="NCBI Taxonomy" id="1223518"/>
    <lineage>
        <taxon>Bacteria</taxon>
        <taxon>Thermotogati</taxon>
        <taxon>Deinococcota</taxon>
        <taxon>Deinococci</taxon>
        <taxon>Deinococcales</taxon>
        <taxon>Deinococcaceae</taxon>
        <taxon>Deinococcus</taxon>
    </lineage>
</organism>
<name>A0A511N1K6_DEIC1</name>
<dbReference type="Pfam" id="PF12974">
    <property type="entry name" value="Phosphonate-bd"/>
    <property type="match status" value="1"/>
</dbReference>
<proteinExistence type="predicted"/>
<dbReference type="OrthoDB" id="9802896at2"/>
<gene>
    <name evidence="1" type="ORF">DC3_23890</name>
</gene>
<dbReference type="AlphaFoldDB" id="A0A511N1K6"/>